<keyword evidence="3" id="KW-1185">Reference proteome</keyword>
<comment type="caution">
    <text evidence="2">The sequence shown here is derived from an EMBL/GenBank/DDBJ whole genome shotgun (WGS) entry which is preliminary data.</text>
</comment>
<feature type="coiled-coil region" evidence="1">
    <location>
        <begin position="434"/>
        <end position="468"/>
    </location>
</feature>
<protein>
    <submittedName>
        <fullName evidence="2">Uncharacterized protein</fullName>
    </submittedName>
</protein>
<proteinExistence type="predicted"/>
<reference evidence="2 3" key="1">
    <citation type="journal article" date="2023" name="G3 (Bethesda)">
        <title>A chromosome-length genome assembly and annotation of blackberry (Rubus argutus, cv. 'Hillquist').</title>
        <authorList>
            <person name="Bruna T."/>
            <person name="Aryal R."/>
            <person name="Dudchenko O."/>
            <person name="Sargent D.J."/>
            <person name="Mead D."/>
            <person name="Buti M."/>
            <person name="Cavallini A."/>
            <person name="Hytonen T."/>
            <person name="Andres J."/>
            <person name="Pham M."/>
            <person name="Weisz D."/>
            <person name="Mascagni F."/>
            <person name="Usai G."/>
            <person name="Natali L."/>
            <person name="Bassil N."/>
            <person name="Fernandez G.E."/>
            <person name="Lomsadze A."/>
            <person name="Armour M."/>
            <person name="Olukolu B."/>
            <person name="Poorten T."/>
            <person name="Britton C."/>
            <person name="Davik J."/>
            <person name="Ashrafi H."/>
            <person name="Aiden E.L."/>
            <person name="Borodovsky M."/>
            <person name="Worthington M."/>
        </authorList>
    </citation>
    <scope>NUCLEOTIDE SEQUENCE [LARGE SCALE GENOMIC DNA]</scope>
    <source>
        <strain evidence="2">PI 553951</strain>
    </source>
</reference>
<dbReference type="AlphaFoldDB" id="A0AAW1Y067"/>
<evidence type="ECO:0000313" key="3">
    <source>
        <dbReference type="Proteomes" id="UP001457282"/>
    </source>
</evidence>
<evidence type="ECO:0000313" key="2">
    <source>
        <dbReference type="EMBL" id="KAK9941549.1"/>
    </source>
</evidence>
<keyword evidence="1" id="KW-0175">Coiled coil</keyword>
<sequence length="530" mass="62751">MSTICSSFIAYFMPTRRWRGLLNNPNPKKTIKGEALVKKTERLMFWVERLVGVVSILLIPRFARFSNVFFCFSDFIYLICFALRLEVNPLPTNPDYLFWIERLAIMILELHSTDQTPNSLFMARGLFFLTNSCYIVDFYSPAFINKDLNSKTHTPKLREAEKGLQEEKEEAKIEADSLKENFEVHQENNNWEKELVAKYGFMDHISDFTRTKIEDESPKEKYEVHQDENNSWEKEMVDKYGFMEHITEFICTKTKDTTKPEIEPEAPKQENYNWEEELVAKYGFMEHVSELTWTKPKEIKKSEIEEEASKEENYKWPREKDFVEVEDQLSFLAIEEAPKEENKKSCEEGSLEFDKELKETTNYKWPWIDDIFWLEGFGRFETYKDLNEVDDKWGKQLVTADEIYNIDGNGSSDTIEDDTKTTTNENESNEEALLLEEIGEVERLRAENDNLKREKEALEDKLKAEKLEHEYILLKGEIYDQKLVAMLVEVNMKYQALVEELESHSKFEEQMLASLKSYKENCRKLEQDRE</sequence>
<evidence type="ECO:0000256" key="1">
    <source>
        <dbReference type="SAM" id="Coils"/>
    </source>
</evidence>
<dbReference type="Proteomes" id="UP001457282">
    <property type="component" value="Unassembled WGS sequence"/>
</dbReference>
<dbReference type="EMBL" id="JBEDUW010000002">
    <property type="protein sequence ID" value="KAK9941549.1"/>
    <property type="molecule type" value="Genomic_DNA"/>
</dbReference>
<gene>
    <name evidence="2" type="ORF">M0R45_007253</name>
</gene>
<organism evidence="2 3">
    <name type="scientific">Rubus argutus</name>
    <name type="common">Southern blackberry</name>
    <dbReference type="NCBI Taxonomy" id="59490"/>
    <lineage>
        <taxon>Eukaryota</taxon>
        <taxon>Viridiplantae</taxon>
        <taxon>Streptophyta</taxon>
        <taxon>Embryophyta</taxon>
        <taxon>Tracheophyta</taxon>
        <taxon>Spermatophyta</taxon>
        <taxon>Magnoliopsida</taxon>
        <taxon>eudicotyledons</taxon>
        <taxon>Gunneridae</taxon>
        <taxon>Pentapetalae</taxon>
        <taxon>rosids</taxon>
        <taxon>fabids</taxon>
        <taxon>Rosales</taxon>
        <taxon>Rosaceae</taxon>
        <taxon>Rosoideae</taxon>
        <taxon>Rosoideae incertae sedis</taxon>
        <taxon>Rubus</taxon>
    </lineage>
</organism>
<feature type="coiled-coil region" evidence="1">
    <location>
        <begin position="157"/>
        <end position="188"/>
    </location>
</feature>
<name>A0AAW1Y067_RUBAR</name>
<accession>A0AAW1Y067</accession>